<keyword evidence="2" id="KW-1185">Reference proteome</keyword>
<dbReference type="KEGG" id="sphj:BSL82_10170"/>
<gene>
    <name evidence="1" type="ORF">BSL82_10170</name>
</gene>
<name>A0A1L3ZVI0_9SPHN</name>
<dbReference type="Proteomes" id="UP000182063">
    <property type="component" value="Chromosome"/>
</dbReference>
<evidence type="ECO:0000313" key="1">
    <source>
        <dbReference type="EMBL" id="API59638.1"/>
    </source>
</evidence>
<evidence type="ECO:0008006" key="3">
    <source>
        <dbReference type="Google" id="ProtNLM"/>
    </source>
</evidence>
<dbReference type="InterPro" id="IPR042302">
    <property type="entry name" value="E1_FCCH_sf"/>
</dbReference>
<protein>
    <recommendedName>
        <fullName evidence="3">Ubiquitin-activating enzyme E1 FCCH domain-containing protein</fullName>
    </recommendedName>
</protein>
<dbReference type="AlphaFoldDB" id="A0A1L3ZVI0"/>
<dbReference type="Gene3D" id="2.40.30.180">
    <property type="entry name" value="Ubiquitin-activating enzyme E1, FCCH domain"/>
    <property type="match status" value="1"/>
</dbReference>
<reference evidence="2" key="1">
    <citation type="submission" date="2016-11" db="EMBL/GenBank/DDBJ databases">
        <title>Complete Genome Sequence of alachlor-degrading Sphingomonas sp. strain JJ-A5.</title>
        <authorList>
            <person name="Lee H."/>
            <person name="Ka J.-O."/>
        </authorList>
    </citation>
    <scope>NUCLEOTIDE SEQUENCE [LARGE SCALE GENOMIC DNA]</scope>
    <source>
        <strain evidence="2">JJ-A5</strain>
    </source>
</reference>
<dbReference type="EMBL" id="CP018221">
    <property type="protein sequence ID" value="API59638.1"/>
    <property type="molecule type" value="Genomic_DNA"/>
</dbReference>
<dbReference type="OrthoDB" id="5438497at2"/>
<proteinExistence type="predicted"/>
<evidence type="ECO:0000313" key="2">
    <source>
        <dbReference type="Proteomes" id="UP000182063"/>
    </source>
</evidence>
<sequence length="786" mass="83636">MTDLRTYARSFAGGEVTPEFFGRIDDVKNQTGLRTCRNFIVKPHGPATNRGGLMMVRKVKNPAVKTRVIPFVFATDQSLVIELGAGYFRFHTQGGTILSGGVPYEVANPYAESDLAGVKFVQSNDVVTLVHPNHPPAELKRLGTTNWTYSTISFASPLAPPTGVAATATPATTTPGTPTLQSYTVTAVSGQDESAPAANSLSGSVTLTGITKANPGVFSATSFTDPGFTVGDKVYVSGVGGMSEVNGNYYLINSYSFTPPGGGEFPTPGIVSMTLKDVSTGTPLNTSSFSTYSGGGTVALVGAARCSNNLFDTGAYNTISWAAVTGAKRYNVYKLSNGLYGFIGQTENLSFTDDNIAADLSRTPPISETFFGSANNYPSTVGYFEQRRCFANSDMQPANFWATRSGTESNLSYSIPTRDDDSIRFRIAARERSAIRHIVPMADLILLSESAEWRVTPASGEVLTPDVSVRAQSFIGAGAAQPVIVNNNLLFSAARGGHIRELAFNWQAGGYITGDTSLRAPHLFDGAAVLELAYAKAPVPTVWAVSTTGKLLGLTYVPEQEVGAWHRHDTTDGAFESICAVPEGDADVLYAVVARTTSLGTERFVERMAPRQSTDDATGFFVDFGATYSGAPVDEISGLDWLEGKTVAILTDGAVHPKRTVVGGAISLDIPASLVHVGLEIEADIETLPLAFEAQGYGQGRPKNVSEVWLRVFASRGIFAGPSFDKLTEHKPRTTEVYGAPPNFITDEIRLAITPTWSNDGKVCLRHSDPLPFTLVSMTLGLSAGG</sequence>
<dbReference type="RefSeq" id="WP_072597353.1">
    <property type="nucleotide sequence ID" value="NZ_CP018221.1"/>
</dbReference>
<organism evidence="1 2">
    <name type="scientific">Tardibacter chloracetimidivorans</name>
    <dbReference type="NCBI Taxonomy" id="1921510"/>
    <lineage>
        <taxon>Bacteria</taxon>
        <taxon>Pseudomonadati</taxon>
        <taxon>Pseudomonadota</taxon>
        <taxon>Alphaproteobacteria</taxon>
        <taxon>Sphingomonadales</taxon>
        <taxon>Sphingomonadaceae</taxon>
        <taxon>Tardibacter</taxon>
    </lineage>
</organism>
<accession>A0A1L3ZVI0</accession>
<dbReference type="STRING" id="1921510.BSL82_10170"/>